<dbReference type="GO" id="GO:0042597">
    <property type="term" value="C:periplasmic space"/>
    <property type="evidence" value="ECO:0007669"/>
    <property type="project" value="UniProtKB-SubCell"/>
</dbReference>
<dbReference type="InterPro" id="IPR050490">
    <property type="entry name" value="Bact_solute-bd_prot1"/>
</dbReference>
<dbReference type="Pfam" id="PF01547">
    <property type="entry name" value="SBP_bac_1"/>
    <property type="match status" value="1"/>
</dbReference>
<dbReference type="SUPFAM" id="SSF53850">
    <property type="entry name" value="Periplasmic binding protein-like II"/>
    <property type="match status" value="1"/>
</dbReference>
<evidence type="ECO:0000313" key="3">
    <source>
        <dbReference type="EMBL" id="EAR08316.1"/>
    </source>
</evidence>
<name>A4BHR1_9GAMM</name>
<comment type="subcellular location">
    <subcellularLocation>
        <location evidence="1">Periplasm</location>
    </subcellularLocation>
</comment>
<evidence type="ECO:0000256" key="1">
    <source>
        <dbReference type="ARBA" id="ARBA00004418"/>
    </source>
</evidence>
<comment type="caution">
    <text evidence="3">The sequence shown here is derived from an EMBL/GenBank/DDBJ whole genome shotgun (WGS) entry which is preliminary data.</text>
</comment>
<dbReference type="PANTHER" id="PTHR43649">
    <property type="entry name" value="ARABINOSE-BINDING PROTEIN-RELATED"/>
    <property type="match status" value="1"/>
</dbReference>
<dbReference type="STRING" id="314283.MED297_09256"/>
<proteinExistence type="inferred from homology"/>
<evidence type="ECO:0000256" key="2">
    <source>
        <dbReference type="ARBA" id="ARBA00008520"/>
    </source>
</evidence>
<evidence type="ECO:0000313" key="4">
    <source>
        <dbReference type="Proteomes" id="UP000005953"/>
    </source>
</evidence>
<comment type="similarity">
    <text evidence="2">Belongs to the bacterial solute-binding protein 1 family.</text>
</comment>
<dbReference type="Gene3D" id="3.40.190.10">
    <property type="entry name" value="Periplasmic binding protein-like II"/>
    <property type="match status" value="2"/>
</dbReference>
<accession>A4BHR1</accession>
<reference evidence="3 4" key="1">
    <citation type="submission" date="2006-02" db="EMBL/GenBank/DDBJ databases">
        <authorList>
            <person name="Pinhassi J."/>
            <person name="Pedros-Alio C."/>
            <person name="Ferriera S."/>
            <person name="Johnson J."/>
            <person name="Kravitz S."/>
            <person name="Halpern A."/>
            <person name="Remington K."/>
            <person name="Beeson K."/>
            <person name="Tran B."/>
            <person name="Rogers Y.-H."/>
            <person name="Friedman R."/>
            <person name="Venter J.C."/>
        </authorList>
    </citation>
    <scope>NUCLEOTIDE SEQUENCE [LARGE SCALE GENOMIC DNA]</scope>
    <source>
        <strain evidence="3 4">MED297</strain>
    </source>
</reference>
<protein>
    <submittedName>
        <fullName evidence="3">Putative ABC type periplasmic sugar-binding protein</fullName>
    </submittedName>
</protein>
<keyword evidence="4" id="KW-1185">Reference proteome</keyword>
<dbReference type="HOGENOM" id="CLU_031285_5_0_6"/>
<dbReference type="PANTHER" id="PTHR43649:SF11">
    <property type="entry name" value="ABC TRANSPORTER SUBSTRATE-BINDING PROTEIN YESO-RELATED"/>
    <property type="match status" value="1"/>
</dbReference>
<gene>
    <name evidence="3" type="ORF">MED297_09256</name>
</gene>
<dbReference type="Proteomes" id="UP000005953">
    <property type="component" value="Unassembled WGS sequence"/>
</dbReference>
<dbReference type="AlphaFoldDB" id="A4BHR1"/>
<sequence>MAAGSTVAQAEELRFSWWGGNSRHEATNAAVDVYEAASGNVVKTEYTGWGGHLERLTTQIAGKTEPDLMQTNWNWLPIFSPKGDGFHDLRTLSAQLDLSQFDESALALGTIDGKLNSLPVSMAARIFYFNETVWADAGLDFPTTWDELMAAGPVFQEKLGDKYFPLVLEGRDVIAMNRSYMVQKYGIPMIDEANRTFAYSEDQMVEFFQLYADMVENHVTPSSKYIASFGAANLYEHKPWINGEWAGLYMWNSAINKYGNNLQPPMTLALGEYPILDGAASSGLFYKPGLMFSISKNSDQPEEAAKLLNFLLNEKEGIEVMGLQRGVPLNKYAREVLAENGTLNNSDLSVSGLALINELPKQVPTSGHFENPQLVALFQENIEQMDHGQKTVEEAAMSFYKQGERILRRAIKK</sequence>
<dbReference type="InterPro" id="IPR006059">
    <property type="entry name" value="SBP"/>
</dbReference>
<dbReference type="EMBL" id="AAOE01000022">
    <property type="protein sequence ID" value="EAR08316.1"/>
    <property type="molecule type" value="Genomic_DNA"/>
</dbReference>
<organism evidence="3 4">
    <name type="scientific">Reinekea blandensis MED297</name>
    <dbReference type="NCBI Taxonomy" id="314283"/>
    <lineage>
        <taxon>Bacteria</taxon>
        <taxon>Pseudomonadati</taxon>
        <taxon>Pseudomonadota</taxon>
        <taxon>Gammaproteobacteria</taxon>
        <taxon>Oceanospirillales</taxon>
        <taxon>Saccharospirillaceae</taxon>
        <taxon>Reinekea</taxon>
    </lineage>
</organism>